<dbReference type="VEuPathDB" id="FungiDB:CIMG_10980"/>
<evidence type="ECO:0000313" key="2">
    <source>
        <dbReference type="Proteomes" id="UP000001261"/>
    </source>
</evidence>
<reference evidence="2" key="1">
    <citation type="journal article" date="2009" name="Genome Res.">
        <title>Comparative genomic analyses of the human fungal pathogens Coccidioides and their relatives.</title>
        <authorList>
            <person name="Sharpton T.J."/>
            <person name="Stajich J.E."/>
            <person name="Rounsley S.D."/>
            <person name="Gardner M.J."/>
            <person name="Wortman J.R."/>
            <person name="Jordar V.S."/>
            <person name="Maiti R."/>
            <person name="Kodira C.D."/>
            <person name="Neafsey D.E."/>
            <person name="Zeng Q."/>
            <person name="Hung C.-Y."/>
            <person name="McMahan C."/>
            <person name="Muszewska A."/>
            <person name="Grynberg M."/>
            <person name="Mandel M.A."/>
            <person name="Kellner E.M."/>
            <person name="Barker B.M."/>
            <person name="Galgiani J.N."/>
            <person name="Orbach M.J."/>
            <person name="Kirkland T.N."/>
            <person name="Cole G.T."/>
            <person name="Henn M.R."/>
            <person name="Birren B.W."/>
            <person name="Taylor J.W."/>
        </authorList>
    </citation>
    <scope>NUCLEOTIDE SEQUENCE [LARGE SCALE GENOMIC DNA]</scope>
    <source>
        <strain evidence="2">RS</strain>
    </source>
</reference>
<reference evidence="2" key="2">
    <citation type="journal article" date="2010" name="Genome Res.">
        <title>Population genomic sequencing of Coccidioides fungi reveals recent hybridization and transposon control.</title>
        <authorList>
            <person name="Neafsey D.E."/>
            <person name="Barker B.M."/>
            <person name="Sharpton T.J."/>
            <person name="Stajich J.E."/>
            <person name="Park D.J."/>
            <person name="Whiston E."/>
            <person name="Hung C.-Y."/>
            <person name="McMahan C."/>
            <person name="White J."/>
            <person name="Sykes S."/>
            <person name="Heiman D."/>
            <person name="Young S."/>
            <person name="Zeng Q."/>
            <person name="Abouelleil A."/>
            <person name="Aftuck L."/>
            <person name="Bessette D."/>
            <person name="Brown A."/>
            <person name="FitzGerald M."/>
            <person name="Lui A."/>
            <person name="Macdonald J.P."/>
            <person name="Priest M."/>
            <person name="Orbach M.J."/>
            <person name="Galgiani J.N."/>
            <person name="Kirkland T.N."/>
            <person name="Cole G.T."/>
            <person name="Birren B.W."/>
            <person name="Henn M.R."/>
            <person name="Taylor J.W."/>
            <person name="Rounsley S.D."/>
        </authorList>
    </citation>
    <scope>GENOME REANNOTATION</scope>
    <source>
        <strain evidence="2">RS</strain>
    </source>
</reference>
<evidence type="ECO:0000313" key="1">
    <source>
        <dbReference type="EMBL" id="KJF59989.1"/>
    </source>
</evidence>
<dbReference type="GeneID" id="24163512"/>
<dbReference type="Proteomes" id="UP000001261">
    <property type="component" value="Unassembled WGS sequence"/>
</dbReference>
<proteinExistence type="predicted"/>
<protein>
    <submittedName>
        <fullName evidence="1">Uncharacterized protein</fullName>
    </submittedName>
</protein>
<organism evidence="1 2">
    <name type="scientific">Coccidioides immitis (strain RS)</name>
    <name type="common">Valley fever fungus</name>
    <dbReference type="NCBI Taxonomy" id="246410"/>
    <lineage>
        <taxon>Eukaryota</taxon>
        <taxon>Fungi</taxon>
        <taxon>Dikarya</taxon>
        <taxon>Ascomycota</taxon>
        <taxon>Pezizomycotina</taxon>
        <taxon>Eurotiomycetes</taxon>
        <taxon>Eurotiomycetidae</taxon>
        <taxon>Onygenales</taxon>
        <taxon>Onygenaceae</taxon>
        <taxon>Coccidioides</taxon>
    </lineage>
</organism>
<dbReference type="RefSeq" id="XP_012214393.1">
    <property type="nucleotide sequence ID" value="XM_012358970.1"/>
</dbReference>
<dbReference type="KEGG" id="cim:CIMG_10980"/>
<name>A0A0D8JS75_COCIM</name>
<gene>
    <name evidence="1" type="ORF">CIMG_10980</name>
</gene>
<dbReference type="EMBL" id="GG704911">
    <property type="protein sequence ID" value="KJF59989.1"/>
    <property type="molecule type" value="Genomic_DNA"/>
</dbReference>
<keyword evidence="2" id="KW-1185">Reference proteome</keyword>
<sequence>MSNDSLHGYVAKSQLEKNASRSMKEISFMVSFGMDTSRCAHGAHQHLISLFRADLIMKMQEIGLDITTNRATSHRKVLGSLTPSRVNIAEPVSKLLALNERLSRQEDVLRFTHISQSTIYIKDLRLSRKVFVIPFPSSKTSLLPNFL</sequence>
<dbReference type="InParanoid" id="A0A0D8JS75"/>
<dbReference type="AlphaFoldDB" id="A0A0D8JS75"/>
<accession>A0A0D8JS75</accession>